<sequence length="268" mass="26781">MTTHTPPPSYVGVSMTATQAVIATVTPGLARDGGGLLAQAVDPAAVIPRTERGRRPHVARALDLGGRIGAALAAALDTAGIGWDCVDRRTLAAAVHGDAGAGESTLSLHSAAMYGEVAAGGKGRAGQALDLAVLAAYAAGALDEQSWSLLSTADWPGFEGVEAAETGDSTPPATTEPEQSVDELIAAIVARPEAPREQVEAAAKLLDTDALDRVLDKAAGGGRRAALVAAIESIGEPRLGSSGAIAGALLMAAQGTTRESAIRAALGL</sequence>
<organism evidence="1 2">
    <name type="scientific">Gordonia pseudamarae</name>
    <dbReference type="NCBI Taxonomy" id="2831662"/>
    <lineage>
        <taxon>Bacteria</taxon>
        <taxon>Bacillati</taxon>
        <taxon>Actinomycetota</taxon>
        <taxon>Actinomycetes</taxon>
        <taxon>Mycobacteriales</taxon>
        <taxon>Gordoniaceae</taxon>
        <taxon>Gordonia</taxon>
    </lineage>
</organism>
<proteinExistence type="predicted"/>
<accession>A0ABX6IIR5</accession>
<dbReference type="RefSeq" id="WP_213243933.1">
    <property type="nucleotide sequence ID" value="NZ_CP045806.1"/>
</dbReference>
<dbReference type="Proteomes" id="UP001059836">
    <property type="component" value="Chromosome"/>
</dbReference>
<keyword evidence="2" id="KW-1185">Reference proteome</keyword>
<gene>
    <name evidence="1" type="ORF">GII31_13770</name>
</gene>
<reference evidence="1" key="1">
    <citation type="journal article" date="2021" name="Nat. Microbiol.">
        <title>Cocultivation of an ultrasmall environmental parasitic bacterium with lytic ability against bacteria associated with wastewater foams.</title>
        <authorList>
            <person name="Batinovic S."/>
            <person name="Rose J.J.A."/>
            <person name="Ratcliffe J."/>
            <person name="Seviour R.J."/>
            <person name="Petrovski S."/>
        </authorList>
    </citation>
    <scope>NUCLEOTIDE SEQUENCE</scope>
    <source>
        <strain evidence="1">CON9</strain>
    </source>
</reference>
<dbReference type="EMBL" id="CP045809">
    <property type="protein sequence ID" value="QHN35779.1"/>
    <property type="molecule type" value="Genomic_DNA"/>
</dbReference>
<name>A0ABX6IIR5_9ACTN</name>
<evidence type="ECO:0000313" key="2">
    <source>
        <dbReference type="Proteomes" id="UP001059836"/>
    </source>
</evidence>
<evidence type="ECO:0000313" key="1">
    <source>
        <dbReference type="EMBL" id="QHN35779.1"/>
    </source>
</evidence>
<protein>
    <submittedName>
        <fullName evidence="1">Uncharacterized protein</fullName>
    </submittedName>
</protein>